<gene>
    <name evidence="1" type="ORF">PXEA_LOCUS30689</name>
</gene>
<dbReference type="Proteomes" id="UP000784294">
    <property type="component" value="Unassembled WGS sequence"/>
</dbReference>
<keyword evidence="2" id="KW-1185">Reference proteome</keyword>
<accession>A0A448XIA3</accession>
<evidence type="ECO:0000313" key="2">
    <source>
        <dbReference type="Proteomes" id="UP000784294"/>
    </source>
</evidence>
<organism evidence="1 2">
    <name type="scientific">Protopolystoma xenopodis</name>
    <dbReference type="NCBI Taxonomy" id="117903"/>
    <lineage>
        <taxon>Eukaryota</taxon>
        <taxon>Metazoa</taxon>
        <taxon>Spiralia</taxon>
        <taxon>Lophotrochozoa</taxon>
        <taxon>Platyhelminthes</taxon>
        <taxon>Monogenea</taxon>
        <taxon>Polyopisthocotylea</taxon>
        <taxon>Polystomatidea</taxon>
        <taxon>Polystomatidae</taxon>
        <taxon>Protopolystoma</taxon>
    </lineage>
</organism>
<dbReference type="EMBL" id="CAAALY010254406">
    <property type="protein sequence ID" value="VEL37249.1"/>
    <property type="molecule type" value="Genomic_DNA"/>
</dbReference>
<comment type="caution">
    <text evidence="1">The sequence shown here is derived from an EMBL/GenBank/DDBJ whole genome shotgun (WGS) entry which is preliminary data.</text>
</comment>
<reference evidence="1" key="1">
    <citation type="submission" date="2018-11" db="EMBL/GenBank/DDBJ databases">
        <authorList>
            <consortium name="Pathogen Informatics"/>
        </authorList>
    </citation>
    <scope>NUCLEOTIDE SEQUENCE</scope>
</reference>
<protein>
    <submittedName>
        <fullName evidence="1">Uncharacterized protein</fullName>
    </submittedName>
</protein>
<sequence length="71" mass="8363">MDSHFFWTRFWRQQVAMVPCRSKPMEICDSASSFLMQELSDLTDFEEHGRSARDVNTSTTGWDRLLYRSPA</sequence>
<name>A0A448XIA3_9PLAT</name>
<dbReference type="AlphaFoldDB" id="A0A448XIA3"/>
<proteinExistence type="predicted"/>
<evidence type="ECO:0000313" key="1">
    <source>
        <dbReference type="EMBL" id="VEL37249.1"/>
    </source>
</evidence>